<reference evidence="2" key="2">
    <citation type="submission" date="2023-06" db="EMBL/GenBank/DDBJ databases">
        <authorList>
            <consortium name="Lawrence Berkeley National Laboratory"/>
            <person name="Haridas S."/>
            <person name="Hensen N."/>
            <person name="Bonometti L."/>
            <person name="Westerberg I."/>
            <person name="Brannstrom I.O."/>
            <person name="Guillou S."/>
            <person name="Cros-Aarteil S."/>
            <person name="Calhoun S."/>
            <person name="Kuo A."/>
            <person name="Mondo S."/>
            <person name="Pangilinan J."/>
            <person name="Riley R."/>
            <person name="LaButti K."/>
            <person name="Andreopoulos B."/>
            <person name="Lipzen A."/>
            <person name="Chen C."/>
            <person name="Yanf M."/>
            <person name="Daum C."/>
            <person name="Ng V."/>
            <person name="Clum A."/>
            <person name="Steindorff A."/>
            <person name="Ohm R."/>
            <person name="Martin F."/>
            <person name="Silar P."/>
            <person name="Natvig D."/>
            <person name="Lalanne C."/>
            <person name="Gautier V."/>
            <person name="Ament-velasquez S.L."/>
            <person name="Kruys A."/>
            <person name="Hutchinson M.I."/>
            <person name="Powell A.J."/>
            <person name="Barry K."/>
            <person name="Miller A.N."/>
            <person name="Grigoriev I.V."/>
            <person name="Debuchy R."/>
            <person name="Gladieux P."/>
            <person name="Thoren M.H."/>
            <person name="Johannesson H."/>
        </authorList>
    </citation>
    <scope>NUCLEOTIDE SEQUENCE</scope>
    <source>
        <strain evidence="2">CBS 232.78</strain>
    </source>
</reference>
<keyword evidence="3" id="KW-1185">Reference proteome</keyword>
<evidence type="ECO:0000313" key="3">
    <source>
        <dbReference type="Proteomes" id="UP001285441"/>
    </source>
</evidence>
<name>A0AAE0U8T6_9PEZI</name>
<feature type="region of interest" description="Disordered" evidence="1">
    <location>
        <begin position="345"/>
        <end position="369"/>
    </location>
</feature>
<dbReference type="AlphaFoldDB" id="A0AAE0U8T6"/>
<evidence type="ECO:0000256" key="1">
    <source>
        <dbReference type="SAM" id="MobiDB-lite"/>
    </source>
</evidence>
<dbReference type="EMBL" id="JAULSW010000001">
    <property type="protein sequence ID" value="KAK3395047.1"/>
    <property type="molecule type" value="Genomic_DNA"/>
</dbReference>
<feature type="region of interest" description="Disordered" evidence="1">
    <location>
        <begin position="278"/>
        <end position="297"/>
    </location>
</feature>
<sequence>MNNNAASASSGGRRNLVSMPVKVIIELVQNLPRQSAMNLQKTCRAFRWVGEECLRIYADDALLYASQNSDIGVARAASPTAPPSTSLKACKLLASTEFIGFLLANGARVENGLLHHVLFRMVKHHYMTSNRFMFISNYAVATKRNEIVDKTLAIGRAFLEGGADPNDAVDRKGEPALFESLIHIANTAGNLDNGDDTQNSDHKNPILDPFIRRQLKSATAAQAFIDTIPATSIHDALFQTVNTMRDLARDLGSRPEKQKECNKCPLVRWRLLRRGADPNHRAGLDGDEQQQNSSSSTFDEADLLFTSPISDSDNLLDMLRAFGGKRSQQLRATWTRLLEMPDGSNLDVNGEIPQTRHGTEGGSAWQGLG</sequence>
<proteinExistence type="predicted"/>
<protein>
    <recommendedName>
        <fullName evidence="4">F-box domain-containing protein</fullName>
    </recommendedName>
</protein>
<reference evidence="2" key="1">
    <citation type="journal article" date="2023" name="Mol. Phylogenet. Evol.">
        <title>Genome-scale phylogeny and comparative genomics of the fungal order Sordariales.</title>
        <authorList>
            <person name="Hensen N."/>
            <person name="Bonometti L."/>
            <person name="Westerberg I."/>
            <person name="Brannstrom I.O."/>
            <person name="Guillou S."/>
            <person name="Cros-Aarteil S."/>
            <person name="Calhoun S."/>
            <person name="Haridas S."/>
            <person name="Kuo A."/>
            <person name="Mondo S."/>
            <person name="Pangilinan J."/>
            <person name="Riley R."/>
            <person name="LaButti K."/>
            <person name="Andreopoulos B."/>
            <person name="Lipzen A."/>
            <person name="Chen C."/>
            <person name="Yan M."/>
            <person name="Daum C."/>
            <person name="Ng V."/>
            <person name="Clum A."/>
            <person name="Steindorff A."/>
            <person name="Ohm R.A."/>
            <person name="Martin F."/>
            <person name="Silar P."/>
            <person name="Natvig D.O."/>
            <person name="Lalanne C."/>
            <person name="Gautier V."/>
            <person name="Ament-Velasquez S.L."/>
            <person name="Kruys A."/>
            <person name="Hutchinson M.I."/>
            <person name="Powell A.J."/>
            <person name="Barry K."/>
            <person name="Miller A.N."/>
            <person name="Grigoriev I.V."/>
            <person name="Debuchy R."/>
            <person name="Gladieux P."/>
            <person name="Hiltunen Thoren M."/>
            <person name="Johannesson H."/>
        </authorList>
    </citation>
    <scope>NUCLEOTIDE SEQUENCE</scope>
    <source>
        <strain evidence="2">CBS 232.78</strain>
    </source>
</reference>
<gene>
    <name evidence="2" type="ORF">B0H63DRAFT_533527</name>
</gene>
<evidence type="ECO:0008006" key="4">
    <source>
        <dbReference type="Google" id="ProtNLM"/>
    </source>
</evidence>
<evidence type="ECO:0000313" key="2">
    <source>
        <dbReference type="EMBL" id="KAK3395047.1"/>
    </source>
</evidence>
<organism evidence="2 3">
    <name type="scientific">Podospora didyma</name>
    <dbReference type="NCBI Taxonomy" id="330526"/>
    <lineage>
        <taxon>Eukaryota</taxon>
        <taxon>Fungi</taxon>
        <taxon>Dikarya</taxon>
        <taxon>Ascomycota</taxon>
        <taxon>Pezizomycotina</taxon>
        <taxon>Sordariomycetes</taxon>
        <taxon>Sordariomycetidae</taxon>
        <taxon>Sordariales</taxon>
        <taxon>Podosporaceae</taxon>
        <taxon>Podospora</taxon>
    </lineage>
</organism>
<accession>A0AAE0U8T6</accession>
<comment type="caution">
    <text evidence="2">The sequence shown here is derived from an EMBL/GenBank/DDBJ whole genome shotgun (WGS) entry which is preliminary data.</text>
</comment>
<dbReference type="Proteomes" id="UP001285441">
    <property type="component" value="Unassembled WGS sequence"/>
</dbReference>